<dbReference type="GO" id="GO:0080030">
    <property type="term" value="F:methyl indole-3-acetate esterase activity"/>
    <property type="evidence" value="ECO:0007669"/>
    <property type="project" value="TreeGrafter"/>
</dbReference>
<evidence type="ECO:0000313" key="2">
    <source>
        <dbReference type="EMBL" id="SDQ37945.1"/>
    </source>
</evidence>
<dbReference type="Gene3D" id="3.40.50.1820">
    <property type="entry name" value="alpha/beta hydrolase"/>
    <property type="match status" value="1"/>
</dbReference>
<dbReference type="EMBL" id="FNKK01000002">
    <property type="protein sequence ID" value="SDQ37945.1"/>
    <property type="molecule type" value="Genomic_DNA"/>
</dbReference>
<evidence type="ECO:0000313" key="3">
    <source>
        <dbReference type="Proteomes" id="UP000217103"/>
    </source>
</evidence>
<sequence>MNGVSRRDTLKGAAAAGGAALASAAARPPRRRTATFVFVTGANGSVFTDAELTLRGHRTVGVELPGHGPDAPQFRVAYQAPQDLAALAAEPSAMADVTLDDYVAATVRTVRRAAEHGPVILVGGSMGGATITRAANEVPDLIDRLVYSAAFCCTKLRSIDDYLATPEAKGNRFDAIIGGVVGDPRRIGAVRINWRSADRDFLAALKEALMADAGEAEFLAMLNSSLPDDTLHVSTADARGHKRTWGRVPRTYIRHSRDRCIPPALQDRMIAEADELTPGNRFDVHTVPATHAPTKAAWARIVDILDDLARRL</sequence>
<dbReference type="InterPro" id="IPR029058">
    <property type="entry name" value="AB_hydrolase_fold"/>
</dbReference>
<dbReference type="PANTHER" id="PTHR10992:SF1086">
    <property type="entry name" value="AB HYDROLASE-1 DOMAIN-CONTAINING PROTEIN"/>
    <property type="match status" value="1"/>
</dbReference>
<dbReference type="Proteomes" id="UP000217103">
    <property type="component" value="Unassembled WGS sequence"/>
</dbReference>
<keyword evidence="2" id="KW-0378">Hydrolase</keyword>
<reference evidence="2 3" key="1">
    <citation type="submission" date="2016-10" db="EMBL/GenBank/DDBJ databases">
        <authorList>
            <person name="de Groot N.N."/>
        </authorList>
    </citation>
    <scope>NUCLEOTIDE SEQUENCE [LARGE SCALE GENOMIC DNA]</scope>
    <source>
        <strain evidence="2 3">DSM 43794</strain>
    </source>
</reference>
<proteinExistence type="predicted"/>
<gene>
    <name evidence="2" type="ORF">SAMN04489764_0452</name>
</gene>
<accession>A0A1H1AE05</accession>
<dbReference type="InterPro" id="IPR000073">
    <property type="entry name" value="AB_hydrolase_1"/>
</dbReference>
<dbReference type="PANTHER" id="PTHR10992">
    <property type="entry name" value="METHYLESTERASE FAMILY MEMBER"/>
    <property type="match status" value="1"/>
</dbReference>
<protein>
    <submittedName>
        <fullName evidence="2">Alpha/beta hydrolase family protein</fullName>
    </submittedName>
</protein>
<dbReference type="GO" id="GO:0080032">
    <property type="term" value="F:methyl jasmonate esterase activity"/>
    <property type="evidence" value="ECO:0007669"/>
    <property type="project" value="TreeGrafter"/>
</dbReference>
<dbReference type="InterPro" id="IPR045889">
    <property type="entry name" value="MES/HNL"/>
</dbReference>
<name>A0A1H1AE05_9ACTN</name>
<dbReference type="STRING" id="35622.SAMN04489764_0452"/>
<dbReference type="OrthoDB" id="3827413at2"/>
<dbReference type="Pfam" id="PF12697">
    <property type="entry name" value="Abhydrolase_6"/>
    <property type="match status" value="1"/>
</dbReference>
<dbReference type="SUPFAM" id="SSF53474">
    <property type="entry name" value="alpha/beta-Hydrolases"/>
    <property type="match status" value="1"/>
</dbReference>
<feature type="domain" description="AB hydrolase-1" evidence="1">
    <location>
        <begin position="37"/>
        <end position="303"/>
    </location>
</feature>
<keyword evidence="3" id="KW-1185">Reference proteome</keyword>
<organism evidence="2 3">
    <name type="scientific">Thermostaphylospora chromogena</name>
    <dbReference type="NCBI Taxonomy" id="35622"/>
    <lineage>
        <taxon>Bacteria</taxon>
        <taxon>Bacillati</taxon>
        <taxon>Actinomycetota</taxon>
        <taxon>Actinomycetes</taxon>
        <taxon>Streptosporangiales</taxon>
        <taxon>Thermomonosporaceae</taxon>
        <taxon>Thermostaphylospora</taxon>
    </lineage>
</organism>
<dbReference type="PROSITE" id="PS51318">
    <property type="entry name" value="TAT"/>
    <property type="match status" value="1"/>
</dbReference>
<evidence type="ECO:0000259" key="1">
    <source>
        <dbReference type="Pfam" id="PF12697"/>
    </source>
</evidence>
<dbReference type="AlphaFoldDB" id="A0A1H1AE05"/>
<dbReference type="InterPro" id="IPR006311">
    <property type="entry name" value="TAT_signal"/>
</dbReference>